<name>A0AAW0FXE3_9APHY</name>
<dbReference type="Proteomes" id="UP001385951">
    <property type="component" value="Unassembled WGS sequence"/>
</dbReference>
<evidence type="ECO:0000313" key="2">
    <source>
        <dbReference type="EMBL" id="KAK7685581.1"/>
    </source>
</evidence>
<sequence>MEQYKVATTKPEKDAIMNEIRKCTRAYDAMKNVSISSPVLKPARPAPWPKTSEDSYILIISDTEDEDEDDEYDDMTL</sequence>
<feature type="compositionally biased region" description="Acidic residues" evidence="1">
    <location>
        <begin position="62"/>
        <end position="77"/>
    </location>
</feature>
<evidence type="ECO:0000313" key="3">
    <source>
        <dbReference type="Proteomes" id="UP001385951"/>
    </source>
</evidence>
<dbReference type="EMBL" id="JASBNA010000020">
    <property type="protein sequence ID" value="KAK7685581.1"/>
    <property type="molecule type" value="Genomic_DNA"/>
</dbReference>
<organism evidence="2 3">
    <name type="scientific">Cerrena zonata</name>
    <dbReference type="NCBI Taxonomy" id="2478898"/>
    <lineage>
        <taxon>Eukaryota</taxon>
        <taxon>Fungi</taxon>
        <taxon>Dikarya</taxon>
        <taxon>Basidiomycota</taxon>
        <taxon>Agaricomycotina</taxon>
        <taxon>Agaricomycetes</taxon>
        <taxon>Polyporales</taxon>
        <taxon>Cerrenaceae</taxon>
        <taxon>Cerrena</taxon>
    </lineage>
</organism>
<keyword evidence="3" id="KW-1185">Reference proteome</keyword>
<comment type="caution">
    <text evidence="2">The sequence shown here is derived from an EMBL/GenBank/DDBJ whole genome shotgun (WGS) entry which is preliminary data.</text>
</comment>
<accession>A0AAW0FXE3</accession>
<reference evidence="2 3" key="1">
    <citation type="submission" date="2022-09" db="EMBL/GenBank/DDBJ databases">
        <authorList>
            <person name="Palmer J.M."/>
        </authorList>
    </citation>
    <scope>NUCLEOTIDE SEQUENCE [LARGE SCALE GENOMIC DNA]</scope>
    <source>
        <strain evidence="2 3">DSM 7382</strain>
    </source>
</reference>
<gene>
    <name evidence="2" type="ORF">QCA50_011448</name>
</gene>
<evidence type="ECO:0000256" key="1">
    <source>
        <dbReference type="SAM" id="MobiDB-lite"/>
    </source>
</evidence>
<feature type="region of interest" description="Disordered" evidence="1">
    <location>
        <begin position="39"/>
        <end position="77"/>
    </location>
</feature>
<dbReference type="AlphaFoldDB" id="A0AAW0FXE3"/>
<proteinExistence type="predicted"/>
<protein>
    <submittedName>
        <fullName evidence="2">Uncharacterized protein</fullName>
    </submittedName>
</protein>